<dbReference type="PROSITE" id="PS51257">
    <property type="entry name" value="PROKAR_LIPOPROTEIN"/>
    <property type="match status" value="1"/>
</dbReference>
<dbReference type="AlphaFoldDB" id="A0A2A6BRR0"/>
<dbReference type="EnsemblMetazoa" id="PPA01392.1">
    <property type="protein sequence ID" value="PPA01392.1"/>
    <property type="gene ID" value="WBGene00090946"/>
</dbReference>
<dbReference type="Pfam" id="PF00059">
    <property type="entry name" value="Lectin_C"/>
    <property type="match status" value="2"/>
</dbReference>
<dbReference type="Pfam" id="PF00431">
    <property type="entry name" value="CUB"/>
    <property type="match status" value="1"/>
</dbReference>
<accession>A0A2A6BRR0</accession>
<dbReference type="Gene3D" id="2.60.120.290">
    <property type="entry name" value="Spermadhesin, CUB domain"/>
    <property type="match status" value="1"/>
</dbReference>
<dbReference type="InterPro" id="IPR000859">
    <property type="entry name" value="CUB_dom"/>
</dbReference>
<dbReference type="Proteomes" id="UP000005239">
    <property type="component" value="Unassembled WGS sequence"/>
</dbReference>
<dbReference type="InterPro" id="IPR050976">
    <property type="entry name" value="Snaclec"/>
</dbReference>
<dbReference type="PANTHER" id="PTHR22991">
    <property type="entry name" value="PROTEIN CBG13490"/>
    <property type="match status" value="1"/>
</dbReference>
<reference evidence="3" key="1">
    <citation type="journal article" date="2008" name="Nat. Genet.">
        <title>The Pristionchus pacificus genome provides a unique perspective on nematode lifestyle and parasitism.</title>
        <authorList>
            <person name="Dieterich C."/>
            <person name="Clifton S.W."/>
            <person name="Schuster L.N."/>
            <person name="Chinwalla A."/>
            <person name="Delehaunty K."/>
            <person name="Dinkelacker I."/>
            <person name="Fulton L."/>
            <person name="Fulton R."/>
            <person name="Godfrey J."/>
            <person name="Minx P."/>
            <person name="Mitreva M."/>
            <person name="Roeseler W."/>
            <person name="Tian H."/>
            <person name="Witte H."/>
            <person name="Yang S.P."/>
            <person name="Wilson R.K."/>
            <person name="Sommer R.J."/>
        </authorList>
    </citation>
    <scope>NUCLEOTIDE SEQUENCE [LARGE SCALE GENOMIC DNA]</scope>
    <source>
        <strain evidence="3">PS312</strain>
    </source>
</reference>
<dbReference type="PROSITE" id="PS01180">
    <property type="entry name" value="CUB"/>
    <property type="match status" value="1"/>
</dbReference>
<proteinExistence type="predicted"/>
<dbReference type="SUPFAM" id="SSF49854">
    <property type="entry name" value="Spermadhesin, CUB domain"/>
    <property type="match status" value="1"/>
</dbReference>
<evidence type="ECO:0000313" key="3">
    <source>
        <dbReference type="Proteomes" id="UP000005239"/>
    </source>
</evidence>
<dbReference type="PROSITE" id="PS50041">
    <property type="entry name" value="C_TYPE_LECTIN_2"/>
    <property type="match status" value="1"/>
</dbReference>
<dbReference type="SMART" id="SM00034">
    <property type="entry name" value="CLECT"/>
    <property type="match status" value="2"/>
</dbReference>
<dbReference type="InterPro" id="IPR001304">
    <property type="entry name" value="C-type_lectin-like"/>
</dbReference>
<dbReference type="PROSITE" id="PS00615">
    <property type="entry name" value="C_TYPE_LECTIN_1"/>
    <property type="match status" value="1"/>
</dbReference>
<keyword evidence="3" id="KW-1185">Reference proteome</keyword>
<protein>
    <submittedName>
        <fullName evidence="2">CUB domain-containing protein</fullName>
    </submittedName>
</protein>
<reference evidence="2" key="2">
    <citation type="submission" date="2022-06" db="UniProtKB">
        <authorList>
            <consortium name="EnsemblMetazoa"/>
        </authorList>
    </citation>
    <scope>IDENTIFICATION</scope>
    <source>
        <strain evidence="2">PS312</strain>
    </source>
</reference>
<name>A0A2A6BRR0_PRIPA</name>
<dbReference type="CDD" id="cd00041">
    <property type="entry name" value="CUB"/>
    <property type="match status" value="1"/>
</dbReference>
<dbReference type="PANTHER" id="PTHR22991:SF40">
    <property type="entry name" value="PROTEIN CBG13490"/>
    <property type="match status" value="1"/>
</dbReference>
<organism evidence="2 3">
    <name type="scientific">Pristionchus pacificus</name>
    <name type="common">Parasitic nematode worm</name>
    <dbReference type="NCBI Taxonomy" id="54126"/>
    <lineage>
        <taxon>Eukaryota</taxon>
        <taxon>Metazoa</taxon>
        <taxon>Ecdysozoa</taxon>
        <taxon>Nematoda</taxon>
        <taxon>Chromadorea</taxon>
        <taxon>Rhabditida</taxon>
        <taxon>Rhabditina</taxon>
        <taxon>Diplogasteromorpha</taxon>
        <taxon>Diplogasteroidea</taxon>
        <taxon>Neodiplogasteridae</taxon>
        <taxon>Pristionchus</taxon>
    </lineage>
</organism>
<dbReference type="CDD" id="cd00037">
    <property type="entry name" value="CLECT"/>
    <property type="match status" value="2"/>
</dbReference>
<dbReference type="Gene3D" id="3.10.100.10">
    <property type="entry name" value="Mannose-Binding Protein A, subunit A"/>
    <property type="match status" value="2"/>
</dbReference>
<dbReference type="InterPro" id="IPR016186">
    <property type="entry name" value="C-type_lectin-like/link_sf"/>
</dbReference>
<dbReference type="InterPro" id="IPR016187">
    <property type="entry name" value="CTDL_fold"/>
</dbReference>
<accession>A0A8R1Y6T6</accession>
<dbReference type="OrthoDB" id="441660at2759"/>
<sequence length="467" mass="51482">MKTRAPLLLTILVGVSAAVSCPPQYQLMEGRCIRPITLSRFDYLVNLMPRCQEACNKDGTHLPIIRNDQENDFFNNITNSFAETEGENVFLVLGLICNETTTRLQWEDGTRINYVPSGSGDMKYNCINSPYMVTSAVFAGNWNRNAINGLYPYTCLCVIEANEEPIEESTQQPPNQIHCGEYSLIEDAEDAEKPCFKVFTEPLSWDDAQIKCASEFGSLITINNDEENGFFWRTAVNNGMLGGMHIGARHSSKDTKNWSWIDGNDSIIGKSYDNFVGSFPIPGAGECASMATESVVAEWVNEDCKDNKLPFICRRGVLPAASPGCPKNAPKDGDDFFPPGYPNSGIACEYFLNVDSGKLVELEILAMAAAENVDFLEIYEGSSGLNLLANLTGAIDTPTKFTTTKSNVLRVNWKPNGSGDGKGFRIRYNEIAAQERKDDAIITTTNKAIGSAFRLTSVLVFLIMLTM</sequence>
<comment type="caution">
    <text evidence="1">Lacks conserved residue(s) required for the propagation of feature annotation.</text>
</comment>
<gene>
    <name evidence="2" type="primary">WBGene00090946</name>
</gene>
<dbReference type="InterPro" id="IPR018378">
    <property type="entry name" value="C-type_lectin_CS"/>
</dbReference>
<dbReference type="SMART" id="SM00042">
    <property type="entry name" value="CUB"/>
    <property type="match status" value="1"/>
</dbReference>
<evidence type="ECO:0000313" key="2">
    <source>
        <dbReference type="EnsemblMetazoa" id="PPA01392.1"/>
    </source>
</evidence>
<dbReference type="InterPro" id="IPR035914">
    <property type="entry name" value="Sperma_CUB_dom_sf"/>
</dbReference>
<dbReference type="SUPFAM" id="SSF56436">
    <property type="entry name" value="C-type lectin-like"/>
    <property type="match status" value="2"/>
</dbReference>
<evidence type="ECO:0000256" key="1">
    <source>
        <dbReference type="PROSITE-ProRule" id="PRU00059"/>
    </source>
</evidence>